<dbReference type="RefSeq" id="WP_232520434.1">
    <property type="nucleotide sequence ID" value="NZ_LR215974.1"/>
</dbReference>
<dbReference type="SMART" id="SM00245">
    <property type="entry name" value="TSPc"/>
    <property type="match status" value="1"/>
</dbReference>
<accession>A0A4U8WBQ6</accession>
<reference evidence="2 3" key="1">
    <citation type="submission" date="2019-02" db="EMBL/GenBank/DDBJ databases">
        <authorList>
            <consortium name="Pathogen Informatics"/>
        </authorList>
    </citation>
    <scope>NUCLEOTIDE SEQUENCE [LARGE SCALE GENOMIC DNA]</scope>
    <source>
        <strain evidence="2 3">3012STDY6944375</strain>
    </source>
</reference>
<dbReference type="SUPFAM" id="SSF52096">
    <property type="entry name" value="ClpP/crotonase"/>
    <property type="match status" value="1"/>
</dbReference>
<dbReference type="Pfam" id="PF03572">
    <property type="entry name" value="Peptidase_S41"/>
    <property type="match status" value="1"/>
</dbReference>
<dbReference type="PROSITE" id="PS51257">
    <property type="entry name" value="PROKAR_LIPOPROTEIN"/>
    <property type="match status" value="1"/>
</dbReference>
<dbReference type="EMBL" id="LR215974">
    <property type="protein sequence ID" value="VFB02916.1"/>
    <property type="molecule type" value="Genomic_DNA"/>
</dbReference>
<dbReference type="InterPro" id="IPR005151">
    <property type="entry name" value="Tail-specific_protease"/>
</dbReference>
<evidence type="ECO:0000313" key="3">
    <source>
        <dbReference type="Proteomes" id="UP000290013"/>
    </source>
</evidence>
<sequence>MRHLFFIALAVVFSSCSSVKNYNEQRLEMISPENLRKDVDFAYSKLQQLHPKLYWYISKKELDNKFDSIKNTINKPMNSVQFYFKLQPVIAQIKEGHLSLRMPAKRFSKKEIKALKNKKGLFGRFEYRLEGEHLYFTENKDSIENIKPGTELLSINDEPVAKYIRKYNKLINSDGKNTTFQPYYLNDVFFNFFVAEKGILDSAKIETLYENKRKQIILKRESKNEKELEKEKTDRKRTPEKKINDYVAFSNSYNRSFKFLDKDSTVAYMKIKSFSGTFSQKFYKETFSKIKNAQSSHLIIDIRNNYGGSLSEINNLYSYLAKQPFVLIKPSELTSRMSPLRTNYFRKANPVQYTFKSLAYPGYFFYQAFNVYKGRDGIAYYRMKENKSTKPKEDAFSGKVYVLINGSSFSASSVISSKLKYDKRAVLVGEETGGANDGTVAGFYSYQKLPHSKIEFPIGLLLVQPNVEFEDKQRGVVPDVEVIESLQDVIDKKDVQLEWILNDIAAHK</sequence>
<dbReference type="GO" id="GO:0008236">
    <property type="term" value="F:serine-type peptidase activity"/>
    <property type="evidence" value="ECO:0007669"/>
    <property type="project" value="InterPro"/>
</dbReference>
<keyword evidence="2" id="KW-0645">Protease</keyword>
<proteinExistence type="predicted"/>
<keyword evidence="2" id="KW-0378">Hydrolase</keyword>
<organism evidence="2 3">
    <name type="scientific">Chryseobacterium taihuense</name>
    <dbReference type="NCBI Taxonomy" id="1141221"/>
    <lineage>
        <taxon>Bacteria</taxon>
        <taxon>Pseudomonadati</taxon>
        <taxon>Bacteroidota</taxon>
        <taxon>Flavobacteriia</taxon>
        <taxon>Flavobacteriales</taxon>
        <taxon>Weeksellaceae</taxon>
        <taxon>Chryseobacterium group</taxon>
        <taxon>Chryseobacterium</taxon>
    </lineage>
</organism>
<evidence type="ECO:0000259" key="1">
    <source>
        <dbReference type="SMART" id="SM00245"/>
    </source>
</evidence>
<dbReference type="AlphaFoldDB" id="A0A4U8WBQ6"/>
<feature type="domain" description="Tail specific protease" evidence="1">
    <location>
        <begin position="236"/>
        <end position="470"/>
    </location>
</feature>
<dbReference type="Proteomes" id="UP000290013">
    <property type="component" value="Chromosome"/>
</dbReference>
<evidence type="ECO:0000313" key="2">
    <source>
        <dbReference type="EMBL" id="VFB02916.1"/>
    </source>
</evidence>
<dbReference type="InterPro" id="IPR029045">
    <property type="entry name" value="ClpP/crotonase-like_dom_sf"/>
</dbReference>
<dbReference type="PANTHER" id="PTHR32060">
    <property type="entry name" value="TAIL-SPECIFIC PROTEASE"/>
    <property type="match status" value="1"/>
</dbReference>
<dbReference type="GO" id="GO:0030288">
    <property type="term" value="C:outer membrane-bounded periplasmic space"/>
    <property type="evidence" value="ECO:0007669"/>
    <property type="project" value="TreeGrafter"/>
</dbReference>
<dbReference type="PANTHER" id="PTHR32060:SF30">
    <property type="entry name" value="CARBOXY-TERMINAL PROCESSING PROTEASE CTPA"/>
    <property type="match status" value="1"/>
</dbReference>
<dbReference type="Gene3D" id="3.90.226.10">
    <property type="entry name" value="2-enoyl-CoA Hydratase, Chain A, domain 1"/>
    <property type="match status" value="1"/>
</dbReference>
<dbReference type="GO" id="GO:0007165">
    <property type="term" value="P:signal transduction"/>
    <property type="evidence" value="ECO:0007669"/>
    <property type="project" value="TreeGrafter"/>
</dbReference>
<name>A0A4U8WBQ6_9FLAO</name>
<gene>
    <name evidence="2" type="ORF">NCTC12078_00901</name>
</gene>
<dbReference type="GO" id="GO:0006508">
    <property type="term" value="P:proteolysis"/>
    <property type="evidence" value="ECO:0007669"/>
    <property type="project" value="UniProtKB-KW"/>
</dbReference>
<dbReference type="GO" id="GO:0004175">
    <property type="term" value="F:endopeptidase activity"/>
    <property type="evidence" value="ECO:0007669"/>
    <property type="project" value="TreeGrafter"/>
</dbReference>
<protein>
    <submittedName>
        <fullName evidence="2">Carboxy-terminal protease</fullName>
    </submittedName>
</protein>
<dbReference type="KEGG" id="ctai:NCTC12078_00901"/>